<name>A0A4C1ZLE5_EUMVA</name>
<proteinExistence type="predicted"/>
<sequence>MRSTFGIDYFCSQLRSRQHVILVTAMCKEESGSIPVKNLKPSRTGIKLKTGMKSSQNKFVCMQYMCFRYNLIWRNLVLIELRADPGSESKAEEKLESRSRPGPES</sequence>
<evidence type="ECO:0000313" key="3">
    <source>
        <dbReference type="Proteomes" id="UP000299102"/>
    </source>
</evidence>
<gene>
    <name evidence="2" type="ORF">EVAR_59676_1</name>
</gene>
<evidence type="ECO:0000256" key="1">
    <source>
        <dbReference type="SAM" id="MobiDB-lite"/>
    </source>
</evidence>
<evidence type="ECO:0000313" key="2">
    <source>
        <dbReference type="EMBL" id="GBP88142.1"/>
    </source>
</evidence>
<dbReference type="EMBL" id="BGZK01001909">
    <property type="protein sequence ID" value="GBP88142.1"/>
    <property type="molecule type" value="Genomic_DNA"/>
</dbReference>
<feature type="region of interest" description="Disordered" evidence="1">
    <location>
        <begin position="86"/>
        <end position="105"/>
    </location>
</feature>
<dbReference type="Proteomes" id="UP000299102">
    <property type="component" value="Unassembled WGS sequence"/>
</dbReference>
<reference evidence="2 3" key="1">
    <citation type="journal article" date="2019" name="Commun. Biol.">
        <title>The bagworm genome reveals a unique fibroin gene that provides high tensile strength.</title>
        <authorList>
            <person name="Kono N."/>
            <person name="Nakamura H."/>
            <person name="Ohtoshi R."/>
            <person name="Tomita M."/>
            <person name="Numata K."/>
            <person name="Arakawa K."/>
        </authorList>
    </citation>
    <scope>NUCLEOTIDE SEQUENCE [LARGE SCALE GENOMIC DNA]</scope>
</reference>
<organism evidence="2 3">
    <name type="scientific">Eumeta variegata</name>
    <name type="common">Bagworm moth</name>
    <name type="synonym">Eumeta japonica</name>
    <dbReference type="NCBI Taxonomy" id="151549"/>
    <lineage>
        <taxon>Eukaryota</taxon>
        <taxon>Metazoa</taxon>
        <taxon>Ecdysozoa</taxon>
        <taxon>Arthropoda</taxon>
        <taxon>Hexapoda</taxon>
        <taxon>Insecta</taxon>
        <taxon>Pterygota</taxon>
        <taxon>Neoptera</taxon>
        <taxon>Endopterygota</taxon>
        <taxon>Lepidoptera</taxon>
        <taxon>Glossata</taxon>
        <taxon>Ditrysia</taxon>
        <taxon>Tineoidea</taxon>
        <taxon>Psychidae</taxon>
        <taxon>Oiketicinae</taxon>
        <taxon>Eumeta</taxon>
    </lineage>
</organism>
<protein>
    <submittedName>
        <fullName evidence="2">Uncharacterized protein</fullName>
    </submittedName>
</protein>
<comment type="caution">
    <text evidence="2">The sequence shown here is derived from an EMBL/GenBank/DDBJ whole genome shotgun (WGS) entry which is preliminary data.</text>
</comment>
<dbReference type="AlphaFoldDB" id="A0A4C1ZLE5"/>
<accession>A0A4C1ZLE5</accession>
<keyword evidence="3" id="KW-1185">Reference proteome</keyword>